<sequence length="410" mass="45613">MTDAIAAEIQPKARILDVTRLTRRAGRVPTGVDRVELAYLRALLDDPVPLFGLARTRLGYVLLDHTGMAAFLARIEGRAAWGRADRLSRVMRQLSTIQKQAESDLRRLALARCLPQRLGRMLRQHLPDGVSYLNVGHSNLTDRVLSTIKHVLGARIAVMIHDTIPLDYPQFQRPETLPAFRAMLKRVQVLADLVICNSGQTRRDVTRHMAARGAVPTCMIAPLGADLSAPETPDMPAGFLWDRPYFVTVGTIEPRKNHALLLDIWEEMSQSPDCPQLVICGARGWENEAVFRWLDSHPMVGRLVFECAGFSDGQIAGLLQTASGMLFPSITEGYGLPPIEAAALGVPVICADLPVYHEILGDIPVYAGIEDRYLWINKVRGFMPPNNANRQVAFTPPGWQQHFNTVLRRV</sequence>
<organism evidence="3 4">
    <name type="scientific">Thalassovita litoralis</name>
    <dbReference type="NCBI Taxonomy" id="1010611"/>
    <lineage>
        <taxon>Bacteria</taxon>
        <taxon>Pseudomonadati</taxon>
        <taxon>Pseudomonadota</taxon>
        <taxon>Alphaproteobacteria</taxon>
        <taxon>Rhodobacterales</taxon>
        <taxon>Roseobacteraceae</taxon>
        <taxon>Thalassovita</taxon>
    </lineage>
</organism>
<feature type="domain" description="Glycosyl transferase family 1" evidence="2">
    <location>
        <begin position="242"/>
        <end position="362"/>
    </location>
</feature>
<dbReference type="SUPFAM" id="SSF53756">
    <property type="entry name" value="UDP-Glycosyltransferase/glycogen phosphorylase"/>
    <property type="match status" value="1"/>
</dbReference>
<dbReference type="Pfam" id="PF00534">
    <property type="entry name" value="Glycos_transf_1"/>
    <property type="match status" value="1"/>
</dbReference>
<dbReference type="GO" id="GO:0016757">
    <property type="term" value="F:glycosyltransferase activity"/>
    <property type="evidence" value="ECO:0007669"/>
    <property type="project" value="InterPro"/>
</dbReference>
<evidence type="ECO:0000256" key="1">
    <source>
        <dbReference type="ARBA" id="ARBA00022679"/>
    </source>
</evidence>
<dbReference type="CDD" id="cd03809">
    <property type="entry name" value="GT4_MtfB-like"/>
    <property type="match status" value="1"/>
</dbReference>
<dbReference type="Proteomes" id="UP000316030">
    <property type="component" value="Unassembled WGS sequence"/>
</dbReference>
<dbReference type="PANTHER" id="PTHR46401">
    <property type="entry name" value="GLYCOSYLTRANSFERASE WBBK-RELATED"/>
    <property type="match status" value="1"/>
</dbReference>
<gene>
    <name evidence="3" type="ORF">SAMN06265173_101378</name>
</gene>
<evidence type="ECO:0000313" key="4">
    <source>
        <dbReference type="Proteomes" id="UP000316030"/>
    </source>
</evidence>
<dbReference type="EMBL" id="FXTO01000001">
    <property type="protein sequence ID" value="SMO38543.1"/>
    <property type="molecule type" value="Genomic_DNA"/>
</dbReference>
<keyword evidence="4" id="KW-1185">Reference proteome</keyword>
<protein>
    <submittedName>
        <fullName evidence="3">Glycosyl transferases group 1</fullName>
    </submittedName>
</protein>
<dbReference type="InterPro" id="IPR001296">
    <property type="entry name" value="Glyco_trans_1"/>
</dbReference>
<evidence type="ECO:0000313" key="3">
    <source>
        <dbReference type="EMBL" id="SMO38543.1"/>
    </source>
</evidence>
<accession>A0A521AUM9</accession>
<dbReference type="PANTHER" id="PTHR46401:SF2">
    <property type="entry name" value="GLYCOSYLTRANSFERASE WBBK-RELATED"/>
    <property type="match status" value="1"/>
</dbReference>
<dbReference type="AlphaFoldDB" id="A0A521AUM9"/>
<name>A0A521AUM9_9RHOB</name>
<proteinExistence type="predicted"/>
<dbReference type="RefSeq" id="WP_235891368.1">
    <property type="nucleotide sequence ID" value="NZ_FXTO01000001.1"/>
</dbReference>
<dbReference type="Gene3D" id="3.40.50.2000">
    <property type="entry name" value="Glycogen Phosphorylase B"/>
    <property type="match status" value="2"/>
</dbReference>
<keyword evidence="1 3" id="KW-0808">Transferase</keyword>
<evidence type="ECO:0000259" key="2">
    <source>
        <dbReference type="Pfam" id="PF00534"/>
    </source>
</evidence>
<reference evidence="3 4" key="1">
    <citation type="submission" date="2017-05" db="EMBL/GenBank/DDBJ databases">
        <authorList>
            <person name="Varghese N."/>
            <person name="Submissions S."/>
        </authorList>
    </citation>
    <scope>NUCLEOTIDE SEQUENCE [LARGE SCALE GENOMIC DNA]</scope>
    <source>
        <strain evidence="3 4">DSM 29506</strain>
    </source>
</reference>